<dbReference type="Pfam" id="PF05168">
    <property type="entry name" value="HEPN"/>
    <property type="match status" value="1"/>
</dbReference>
<dbReference type="SUPFAM" id="SSF81593">
    <property type="entry name" value="Nucleotidyltransferase substrate binding subunit/domain"/>
    <property type="match status" value="1"/>
</dbReference>
<dbReference type="Proteomes" id="UP000324065">
    <property type="component" value="Unassembled WGS sequence"/>
</dbReference>
<comment type="caution">
    <text evidence="2">The sequence shown here is derived from an EMBL/GenBank/DDBJ whole genome shotgun (WGS) entry which is preliminary data.</text>
</comment>
<sequence>MLSFRGTSSEGCRMTPREAAKGWLRQARNDLVHARWSLQAGHADWACLAAHHATEKALKGLTLDAGHRPLATSNPALLAVDLMELGVLDEADVAGLGNLDDLAATALRIRDPERADGLGAAPDAERADTLARRAVDLSERVLALVGAIAKGRGLPLGLELATSHVVAGRSARG</sequence>
<gene>
    <name evidence="2" type="ORF">F1188_15840</name>
</gene>
<name>A0A5M6I8B4_9PROT</name>
<reference evidence="2 3" key="1">
    <citation type="submission" date="2019-09" db="EMBL/GenBank/DDBJ databases">
        <title>Genome sequence of Roseospira marina, one of the more divergent members of the non-sulfur purple photosynthetic bacterial family, the Rhodospirillaceae.</title>
        <authorList>
            <person name="Meyer T."/>
            <person name="Kyndt J."/>
        </authorList>
    </citation>
    <scope>NUCLEOTIDE SEQUENCE [LARGE SCALE GENOMIC DNA]</scope>
    <source>
        <strain evidence="2 3">DSM 15113</strain>
    </source>
</reference>
<accession>A0A5M6I8B4</accession>
<dbReference type="AlphaFoldDB" id="A0A5M6I8B4"/>
<organism evidence="2 3">
    <name type="scientific">Roseospira marina</name>
    <dbReference type="NCBI Taxonomy" id="140057"/>
    <lineage>
        <taxon>Bacteria</taxon>
        <taxon>Pseudomonadati</taxon>
        <taxon>Pseudomonadota</taxon>
        <taxon>Alphaproteobacteria</taxon>
        <taxon>Rhodospirillales</taxon>
        <taxon>Rhodospirillaceae</taxon>
        <taxon>Roseospira</taxon>
    </lineage>
</organism>
<dbReference type="PROSITE" id="PS50910">
    <property type="entry name" value="HEPN"/>
    <property type="match status" value="1"/>
</dbReference>
<keyword evidence="3" id="KW-1185">Reference proteome</keyword>
<dbReference type="EMBL" id="VWPJ01000017">
    <property type="protein sequence ID" value="KAA5604504.1"/>
    <property type="molecule type" value="Genomic_DNA"/>
</dbReference>
<dbReference type="Gene3D" id="1.20.120.330">
    <property type="entry name" value="Nucleotidyltransferases domain 2"/>
    <property type="match status" value="1"/>
</dbReference>
<protein>
    <submittedName>
        <fullName evidence="2">HEPN domain-containing protein</fullName>
    </submittedName>
</protein>
<dbReference type="SMART" id="SM00748">
    <property type="entry name" value="HEPN"/>
    <property type="match status" value="1"/>
</dbReference>
<proteinExistence type="predicted"/>
<evidence type="ECO:0000313" key="3">
    <source>
        <dbReference type="Proteomes" id="UP000324065"/>
    </source>
</evidence>
<dbReference type="OrthoDB" id="9808176at2"/>
<evidence type="ECO:0000313" key="2">
    <source>
        <dbReference type="EMBL" id="KAA5604504.1"/>
    </source>
</evidence>
<feature type="domain" description="HEPN" evidence="1">
    <location>
        <begin position="24"/>
        <end position="141"/>
    </location>
</feature>
<dbReference type="InterPro" id="IPR007842">
    <property type="entry name" value="HEPN_dom"/>
</dbReference>
<evidence type="ECO:0000259" key="1">
    <source>
        <dbReference type="PROSITE" id="PS50910"/>
    </source>
</evidence>